<feature type="transmembrane region" description="Helical" evidence="1">
    <location>
        <begin position="68"/>
        <end position="92"/>
    </location>
</feature>
<sequence>MAAASVSSVASQYQQELSDKIEDIKQAAVHLQEQAPALVNDIPAKVEPYKQELIATIQATGDVATPPVAVLTTMMWTSMMLIGGTVATVISANVFAPIFSMAIGTFGALALALVGLPLIAYYRIKADVAEGVPESTTRFGLLSLALVEGLLVGYILADRYVSGAPVAALPVALTSILYQLASAQFGNNRQMLLGASAGAATLATLTVGLVLGSLTASYLLLTLLYGGAIAATLQYLFANVTNDSTPTHQYELGLFIAIQASYILVHALCGMSGSDYKAAQQH</sequence>
<accession>A0AA36FPP5</accession>
<reference evidence="2" key="1">
    <citation type="submission" date="2023-06" db="EMBL/GenBank/DDBJ databases">
        <authorList>
            <person name="Delattre M."/>
        </authorList>
    </citation>
    <scope>NUCLEOTIDE SEQUENCE</scope>
    <source>
        <strain evidence="2">AF72</strain>
    </source>
</reference>
<dbReference type="Proteomes" id="UP001177023">
    <property type="component" value="Unassembled WGS sequence"/>
</dbReference>
<feature type="transmembrane region" description="Helical" evidence="1">
    <location>
        <begin position="139"/>
        <end position="157"/>
    </location>
</feature>
<gene>
    <name evidence="3" type="ORF">MSPICULIGERA_LOCUS16198</name>
    <name evidence="2" type="ORF">MSPICULIGERA_LOCUS970</name>
</gene>
<feature type="non-terminal residue" evidence="2">
    <location>
        <position position="282"/>
    </location>
</feature>
<keyword evidence="4" id="KW-1185">Reference proteome</keyword>
<feature type="transmembrane region" description="Helical" evidence="1">
    <location>
        <begin position="98"/>
        <end position="119"/>
    </location>
</feature>
<dbReference type="PANTHER" id="PTHR31176:SF1">
    <property type="entry name" value="MFS DOMAIN-CONTAINING PROTEIN-RELATED"/>
    <property type="match status" value="1"/>
</dbReference>
<proteinExistence type="predicted"/>
<dbReference type="InterPro" id="IPR008574">
    <property type="entry name" value="Nematodes_ZYG-11_interact"/>
</dbReference>
<evidence type="ECO:0000313" key="3">
    <source>
        <dbReference type="EMBL" id="CAJ0577934.1"/>
    </source>
</evidence>
<organism evidence="2 4">
    <name type="scientific">Mesorhabditis spiculigera</name>
    <dbReference type="NCBI Taxonomy" id="96644"/>
    <lineage>
        <taxon>Eukaryota</taxon>
        <taxon>Metazoa</taxon>
        <taxon>Ecdysozoa</taxon>
        <taxon>Nematoda</taxon>
        <taxon>Chromadorea</taxon>
        <taxon>Rhabditida</taxon>
        <taxon>Rhabditina</taxon>
        <taxon>Rhabditomorpha</taxon>
        <taxon>Rhabditoidea</taxon>
        <taxon>Rhabditidae</taxon>
        <taxon>Mesorhabditinae</taxon>
        <taxon>Mesorhabditis</taxon>
    </lineage>
</organism>
<keyword evidence="1" id="KW-0472">Membrane</keyword>
<dbReference type="AlphaFoldDB" id="A0AA36FPP5"/>
<feature type="transmembrane region" description="Helical" evidence="1">
    <location>
        <begin position="218"/>
        <end position="238"/>
    </location>
</feature>
<feature type="transmembrane region" description="Helical" evidence="1">
    <location>
        <begin position="163"/>
        <end position="180"/>
    </location>
</feature>
<feature type="transmembrane region" description="Helical" evidence="1">
    <location>
        <begin position="250"/>
        <end position="268"/>
    </location>
</feature>
<comment type="caution">
    <text evidence="2">The sequence shown here is derived from an EMBL/GenBank/DDBJ whole genome shotgun (WGS) entry which is preliminary data.</text>
</comment>
<dbReference type="PANTHER" id="PTHR31176">
    <property type="entry name" value="MFS DOMAIN-CONTAINING PROTEIN-RELATED"/>
    <property type="match status" value="1"/>
</dbReference>
<evidence type="ECO:0000256" key="1">
    <source>
        <dbReference type="SAM" id="Phobius"/>
    </source>
</evidence>
<protein>
    <submittedName>
        <fullName evidence="2">Uncharacterized protein</fullName>
    </submittedName>
</protein>
<dbReference type="EMBL" id="CATQJA010000233">
    <property type="protein sequence ID" value="CAJ0558401.1"/>
    <property type="molecule type" value="Genomic_DNA"/>
</dbReference>
<feature type="transmembrane region" description="Helical" evidence="1">
    <location>
        <begin position="192"/>
        <end position="212"/>
    </location>
</feature>
<keyword evidence="1" id="KW-0812">Transmembrane</keyword>
<name>A0AA36FPP5_9BILA</name>
<dbReference type="EMBL" id="CATQJA010002652">
    <property type="protein sequence ID" value="CAJ0577934.1"/>
    <property type="molecule type" value="Genomic_DNA"/>
</dbReference>
<evidence type="ECO:0000313" key="2">
    <source>
        <dbReference type="EMBL" id="CAJ0558401.1"/>
    </source>
</evidence>
<evidence type="ECO:0000313" key="4">
    <source>
        <dbReference type="Proteomes" id="UP001177023"/>
    </source>
</evidence>
<keyword evidence="1" id="KW-1133">Transmembrane helix</keyword>
<dbReference type="Pfam" id="PF05884">
    <property type="entry name" value="ZYG-11_interact"/>
    <property type="match status" value="1"/>
</dbReference>